<comment type="pathway">
    <text evidence="2">Cofactor biosynthesis; thiamine diphosphate biosynthesis.</text>
</comment>
<evidence type="ECO:0000256" key="2">
    <source>
        <dbReference type="ARBA" id="ARBA00004948"/>
    </source>
</evidence>
<keyword evidence="6" id="KW-0479">Metal-binding</keyword>
<evidence type="ECO:0000256" key="9">
    <source>
        <dbReference type="ARBA" id="ARBA00023004"/>
    </source>
</evidence>
<sequence length="333" mass="36352">MRKTLVVALAAWPVMAHAELQRVNFTLDWSVQGVHAWYFLAQERGYFEEEGLDVRIDQGEGSAATVSRIMSGAYDAGFGDMNAVIQNAAERPESAPVMVYQLYNQPPFALLTKADGPIQQLDDIKGAVLGAPAGSASTRLFPAMASAAGIDVDDVEIINIAPNLQEQLLNRDDVDGSLVFTVTSYMNLVAQGHDPEADYRWFPYGDYGVEVYSNGVMVSRAMIEQRPEAVAGLVRAINRAVQEIIDDPHAGIDALMAREGLLNQQAETQRLAFALDNLIISAESRALGIGAVDEERLARSISTIVDLYELAQTPTVDDVYSSEFLPPLTMRMP</sequence>
<keyword evidence="12" id="KW-0732">Signal</keyword>
<evidence type="ECO:0000256" key="8">
    <source>
        <dbReference type="ARBA" id="ARBA00022977"/>
    </source>
</evidence>
<dbReference type="Pfam" id="PF09084">
    <property type="entry name" value="NMT1"/>
    <property type="match status" value="1"/>
</dbReference>
<evidence type="ECO:0000256" key="6">
    <source>
        <dbReference type="ARBA" id="ARBA00022723"/>
    </source>
</evidence>
<keyword evidence="7" id="KW-0663">Pyridoxal phosphate</keyword>
<dbReference type="InterPro" id="IPR015168">
    <property type="entry name" value="SsuA/THI5"/>
</dbReference>
<evidence type="ECO:0000256" key="7">
    <source>
        <dbReference type="ARBA" id="ARBA00022898"/>
    </source>
</evidence>
<feature type="domain" description="SsuA/THI5-like" evidence="13">
    <location>
        <begin position="34"/>
        <end position="249"/>
    </location>
</feature>
<dbReference type="Proteomes" id="UP001319882">
    <property type="component" value="Unassembled WGS sequence"/>
</dbReference>
<feature type="chain" id="PRO_5045719106" description="Thiamine pyrimidine synthase" evidence="12">
    <location>
        <begin position="19"/>
        <end position="333"/>
    </location>
</feature>
<dbReference type="PANTHER" id="PTHR31528:SF1">
    <property type="entry name" value="4-AMINO-5-HYDROXYMETHYL-2-METHYLPYRIMIDINE PHOSPHATE SYNTHASE THI11-RELATED"/>
    <property type="match status" value="1"/>
</dbReference>
<comment type="caution">
    <text evidence="14">The sequence shown here is derived from an EMBL/GenBank/DDBJ whole genome shotgun (WGS) entry which is preliminary data.</text>
</comment>
<comment type="subunit">
    <text evidence="4">Homodimer.</text>
</comment>
<dbReference type="InterPro" id="IPR027939">
    <property type="entry name" value="NMT1/THI5"/>
</dbReference>
<keyword evidence="8" id="KW-0784">Thiamine biosynthesis</keyword>
<keyword evidence="5" id="KW-0808">Transferase</keyword>
<dbReference type="PANTHER" id="PTHR31528">
    <property type="entry name" value="4-AMINO-5-HYDROXYMETHYL-2-METHYLPYRIMIDINE PHOSPHATE SYNTHASE THI11-RELATED"/>
    <property type="match status" value="1"/>
</dbReference>
<protein>
    <recommendedName>
        <fullName evidence="10">Thiamine pyrimidine synthase</fullName>
    </recommendedName>
</protein>
<evidence type="ECO:0000256" key="5">
    <source>
        <dbReference type="ARBA" id="ARBA00022679"/>
    </source>
</evidence>
<dbReference type="SUPFAM" id="SSF53850">
    <property type="entry name" value="Periplasmic binding protein-like II"/>
    <property type="match status" value="1"/>
</dbReference>
<evidence type="ECO:0000256" key="4">
    <source>
        <dbReference type="ARBA" id="ARBA00011738"/>
    </source>
</evidence>
<evidence type="ECO:0000256" key="3">
    <source>
        <dbReference type="ARBA" id="ARBA00009406"/>
    </source>
</evidence>
<evidence type="ECO:0000313" key="15">
    <source>
        <dbReference type="Proteomes" id="UP001319882"/>
    </source>
</evidence>
<gene>
    <name evidence="14" type="ORF">GEV37_07665</name>
</gene>
<evidence type="ECO:0000256" key="1">
    <source>
        <dbReference type="ARBA" id="ARBA00003469"/>
    </source>
</evidence>
<feature type="signal peptide" evidence="12">
    <location>
        <begin position="1"/>
        <end position="18"/>
    </location>
</feature>
<evidence type="ECO:0000313" key="14">
    <source>
        <dbReference type="EMBL" id="MCB8888989.1"/>
    </source>
</evidence>
<keyword evidence="9" id="KW-0408">Iron</keyword>
<evidence type="ECO:0000256" key="11">
    <source>
        <dbReference type="ARBA" id="ARBA00048179"/>
    </source>
</evidence>
<reference evidence="14 15" key="1">
    <citation type="journal article" date="2021" name="Sci. Rep.">
        <title>Genome analysis of a halophilic bacterium Halomonas malpeensis YU-PRIM-29(T) reveals its exopolysaccharide and pigment producing capabilities.</title>
        <authorList>
            <person name="Athmika"/>
            <person name="Ghate S.D."/>
            <person name="Arun A.B."/>
            <person name="Rao S.S."/>
            <person name="Kumar S.T.A."/>
            <person name="Kandiyil M.K."/>
            <person name="Saptami K."/>
            <person name="Rekha P.D."/>
        </authorList>
    </citation>
    <scope>NUCLEOTIDE SEQUENCE [LARGE SCALE GENOMIC DNA]</scope>
    <source>
        <strain evidence="15">prim 29</strain>
    </source>
</reference>
<evidence type="ECO:0000256" key="10">
    <source>
        <dbReference type="ARBA" id="ARBA00033171"/>
    </source>
</evidence>
<dbReference type="Gene3D" id="3.40.190.10">
    <property type="entry name" value="Periplasmic binding protein-like II"/>
    <property type="match status" value="2"/>
</dbReference>
<evidence type="ECO:0000259" key="13">
    <source>
        <dbReference type="Pfam" id="PF09084"/>
    </source>
</evidence>
<dbReference type="EMBL" id="WHVL01000002">
    <property type="protein sequence ID" value="MCB8888989.1"/>
    <property type="molecule type" value="Genomic_DNA"/>
</dbReference>
<proteinExistence type="inferred from homology"/>
<name>A0ABS8DRT0_9GAMM</name>
<organism evidence="14 15">
    <name type="scientific">Vreelandella malpeensis</name>
    <dbReference type="NCBI Taxonomy" id="1172368"/>
    <lineage>
        <taxon>Bacteria</taxon>
        <taxon>Pseudomonadati</taxon>
        <taxon>Pseudomonadota</taxon>
        <taxon>Gammaproteobacteria</taxon>
        <taxon>Oceanospirillales</taxon>
        <taxon>Halomonadaceae</taxon>
        <taxon>Vreelandella</taxon>
    </lineage>
</organism>
<comment type="catalytic activity">
    <reaction evidence="11">
        <text>N(6)-(pyridoxal phosphate)-L-lysyl-[4-amino-5-hydroxymethyl-2-methylpyrimidine phosphate synthase] + L-histidyl-[4-amino-5-hydroxymethyl-2-methylpyrimidine phosphate synthase] + 2 Fe(3+) + 4 H2O = L-lysyl-[4-amino-5-hydroxymethyl-2-methylpyrimidine phosphate synthase] + (2S)-2-amino-5-hydroxy-4-oxopentanoyl-[4-amino-5-hydroxymethyl-2-methylpyrimidine phosphate synthase] + 4-amino-2-methyl-5-(phosphooxymethyl)pyrimidine + 3-oxopropanoate + 2 Fe(2+) + 2 H(+)</text>
        <dbReference type="Rhea" id="RHEA:65756"/>
        <dbReference type="Rhea" id="RHEA-COMP:16892"/>
        <dbReference type="Rhea" id="RHEA-COMP:16893"/>
        <dbReference type="Rhea" id="RHEA-COMP:16894"/>
        <dbReference type="Rhea" id="RHEA-COMP:16895"/>
        <dbReference type="ChEBI" id="CHEBI:15377"/>
        <dbReference type="ChEBI" id="CHEBI:15378"/>
        <dbReference type="ChEBI" id="CHEBI:29033"/>
        <dbReference type="ChEBI" id="CHEBI:29034"/>
        <dbReference type="ChEBI" id="CHEBI:29969"/>
        <dbReference type="ChEBI" id="CHEBI:29979"/>
        <dbReference type="ChEBI" id="CHEBI:33190"/>
        <dbReference type="ChEBI" id="CHEBI:58354"/>
        <dbReference type="ChEBI" id="CHEBI:143915"/>
        <dbReference type="ChEBI" id="CHEBI:157692"/>
    </reaction>
    <physiologicalReaction direction="left-to-right" evidence="11">
        <dbReference type="Rhea" id="RHEA:65757"/>
    </physiologicalReaction>
</comment>
<evidence type="ECO:0000256" key="12">
    <source>
        <dbReference type="SAM" id="SignalP"/>
    </source>
</evidence>
<comment type="function">
    <text evidence="1">Responsible for the formation of the pyrimidine heterocycle in the thiamine biosynthesis pathway. Catalyzes the formation of hydroxymethylpyrimidine phosphate (HMP-P) from histidine and pyridoxal phosphate (PLP). The protein uses PLP and the active site histidine to form HMP-P, generating an inactive enzyme. The enzyme can only undergo a single turnover, which suggests it is a suicide enzyme.</text>
</comment>
<keyword evidence="15" id="KW-1185">Reference proteome</keyword>
<comment type="similarity">
    <text evidence="3">Belongs to the NMT1/THI5 family.</text>
</comment>
<accession>A0ABS8DRT0</accession>